<dbReference type="Proteomes" id="UP001187415">
    <property type="component" value="Unassembled WGS sequence"/>
</dbReference>
<dbReference type="PROSITE" id="PS50096">
    <property type="entry name" value="IQ"/>
    <property type="match status" value="1"/>
</dbReference>
<reference evidence="2" key="1">
    <citation type="submission" date="2023-07" db="EMBL/GenBank/DDBJ databases">
        <title>Chromosome-level Genome Assembly of Striped Snakehead (Channa striata).</title>
        <authorList>
            <person name="Liu H."/>
        </authorList>
    </citation>
    <scope>NUCLEOTIDE SEQUENCE</scope>
    <source>
        <strain evidence="2">Gz</strain>
        <tissue evidence="2">Muscle</tissue>
    </source>
</reference>
<evidence type="ECO:0000313" key="3">
    <source>
        <dbReference type="Proteomes" id="UP001187415"/>
    </source>
</evidence>
<evidence type="ECO:0000256" key="1">
    <source>
        <dbReference type="SAM" id="MobiDB-lite"/>
    </source>
</evidence>
<evidence type="ECO:0000313" key="2">
    <source>
        <dbReference type="EMBL" id="KAK2825960.1"/>
    </source>
</evidence>
<dbReference type="EMBL" id="JAUPFM010000016">
    <property type="protein sequence ID" value="KAK2825960.1"/>
    <property type="molecule type" value="Genomic_DNA"/>
</dbReference>
<accession>A0AA88LZB3</accession>
<comment type="caution">
    <text evidence="2">The sequence shown here is derived from an EMBL/GenBank/DDBJ whole genome shotgun (WGS) entry which is preliminary data.</text>
</comment>
<keyword evidence="3" id="KW-1185">Reference proteome</keyword>
<feature type="compositionally biased region" description="Polar residues" evidence="1">
    <location>
        <begin position="79"/>
        <end position="94"/>
    </location>
</feature>
<dbReference type="PANTHER" id="PTHR16049">
    <property type="entry name" value="IQ DOMAIN-CONTAINING PROTEIN C"/>
    <property type="match status" value="1"/>
</dbReference>
<feature type="compositionally biased region" description="Low complexity" evidence="1">
    <location>
        <begin position="67"/>
        <end position="77"/>
    </location>
</feature>
<dbReference type="AlphaFoldDB" id="A0AA88LZB3"/>
<proteinExistence type="predicted"/>
<sequence length="241" mass="27592">MDRTKWEKMLTHFQAFARGYLIRTEVRRAREEFEDIVKEIDGRSSHLQWRDAVISVPHFTDNQSLFPRPRSSSSRPSNPGLNASASPQSLSAGATTCLSQEKGSDRHVLLEKMEAERDESQSKHQRCSSKDYIPSTIVVEDGESQRQKIMREEQGDDNEGMIESIEESSSVWSSLDLDLNIGHSQIGSQQYCLVKEVPQTPEALRLHRNTLSMELVWLQQAIDSRKKYLSLKDRLSKSEKI</sequence>
<dbReference type="InterPro" id="IPR042506">
    <property type="entry name" value="IQCC"/>
</dbReference>
<dbReference type="PANTHER" id="PTHR16049:SF8">
    <property type="entry name" value="IQ DOMAIN-CONTAINING PROTEIN C"/>
    <property type="match status" value="1"/>
</dbReference>
<name>A0AA88LZB3_CHASR</name>
<evidence type="ECO:0008006" key="4">
    <source>
        <dbReference type="Google" id="ProtNLM"/>
    </source>
</evidence>
<organism evidence="2 3">
    <name type="scientific">Channa striata</name>
    <name type="common">Snakehead murrel</name>
    <name type="synonym">Ophicephalus striatus</name>
    <dbReference type="NCBI Taxonomy" id="64152"/>
    <lineage>
        <taxon>Eukaryota</taxon>
        <taxon>Metazoa</taxon>
        <taxon>Chordata</taxon>
        <taxon>Craniata</taxon>
        <taxon>Vertebrata</taxon>
        <taxon>Euteleostomi</taxon>
        <taxon>Actinopterygii</taxon>
        <taxon>Neopterygii</taxon>
        <taxon>Teleostei</taxon>
        <taxon>Neoteleostei</taxon>
        <taxon>Acanthomorphata</taxon>
        <taxon>Anabantaria</taxon>
        <taxon>Anabantiformes</taxon>
        <taxon>Channoidei</taxon>
        <taxon>Channidae</taxon>
        <taxon>Channa</taxon>
    </lineage>
</organism>
<protein>
    <recommendedName>
        <fullName evidence="4">IQ domain-containing protein C</fullName>
    </recommendedName>
</protein>
<gene>
    <name evidence="2" type="ORF">Q5P01_020174</name>
</gene>
<feature type="region of interest" description="Disordered" evidence="1">
    <location>
        <begin position="60"/>
        <end position="94"/>
    </location>
</feature>